<dbReference type="InterPro" id="IPR046357">
    <property type="entry name" value="PPIase_dom_sf"/>
</dbReference>
<dbReference type="AlphaFoldDB" id="A0A940X826"/>
<evidence type="ECO:0000256" key="1">
    <source>
        <dbReference type="PROSITE-ProRule" id="PRU00278"/>
    </source>
</evidence>
<evidence type="ECO:0000313" key="3">
    <source>
        <dbReference type="EMBL" id="MBP4137152.1"/>
    </source>
</evidence>
<dbReference type="EMBL" id="JAGFBV010000004">
    <property type="protein sequence ID" value="MBP4137152.1"/>
    <property type="molecule type" value="Genomic_DNA"/>
</dbReference>
<dbReference type="Proteomes" id="UP000675047">
    <property type="component" value="Unassembled WGS sequence"/>
</dbReference>
<protein>
    <submittedName>
        <fullName evidence="3">Peptidylprolyl isomerase</fullName>
    </submittedName>
</protein>
<sequence length="199" mass="23098">MKFFFAITFSLICLSVLGQGIKEQLKSINTIDQANEFIESHSELQSEIWKVNPEIETNLAYKIFNKKKPGDVFSDQNGLYKVINSKKTNAFRVSYIFLDGNKISIQSINDLRNTILKKYKNGISFTDLANEYNMDSNKNGDLGWFAEGMMVKEFEAAVKNHLQNDIFTVDLNQQKWYYVVYKTFTDRKVDELTILKIRS</sequence>
<dbReference type="GO" id="GO:0003755">
    <property type="term" value="F:peptidyl-prolyl cis-trans isomerase activity"/>
    <property type="evidence" value="ECO:0007669"/>
    <property type="project" value="UniProtKB-KW"/>
</dbReference>
<evidence type="ECO:0000259" key="2">
    <source>
        <dbReference type="PROSITE" id="PS50198"/>
    </source>
</evidence>
<dbReference type="Pfam" id="PF13616">
    <property type="entry name" value="Rotamase_3"/>
    <property type="match status" value="1"/>
</dbReference>
<dbReference type="PROSITE" id="PS50198">
    <property type="entry name" value="PPIC_PPIASE_2"/>
    <property type="match status" value="1"/>
</dbReference>
<keyword evidence="4" id="KW-1185">Reference proteome</keyword>
<organism evidence="3 4">
    <name type="scientific">Flavobacterium geliluteum</name>
    <dbReference type="NCBI Taxonomy" id="2816120"/>
    <lineage>
        <taxon>Bacteria</taxon>
        <taxon>Pseudomonadati</taxon>
        <taxon>Bacteroidota</taxon>
        <taxon>Flavobacteriia</taxon>
        <taxon>Flavobacteriales</taxon>
        <taxon>Flavobacteriaceae</taxon>
        <taxon>Flavobacterium</taxon>
    </lineage>
</organism>
<reference evidence="3 4" key="1">
    <citation type="submission" date="2021-03" db="EMBL/GenBank/DDBJ databases">
        <title>Flavobacterium Flabelliformis Sp. Nov. And Flavobacterium Geliluteum Sp. Nov., Two Novel Multidrug Resistant Psychrophilic Species Isolated From Antarctica.</title>
        <authorList>
            <person name="Kralova S."/>
            <person name="Busse H.J."/>
            <person name="Bezdicek M."/>
            <person name="Nykrynova M."/>
            <person name="Kroupova E."/>
            <person name="Krsek D."/>
            <person name="Sedlacek I."/>
        </authorList>
    </citation>
    <scope>NUCLEOTIDE SEQUENCE [LARGE SCALE GENOMIC DNA]</scope>
    <source>
        <strain evidence="3 4">P7388</strain>
    </source>
</reference>
<dbReference type="RefSeq" id="WP_210665195.1">
    <property type="nucleotide sequence ID" value="NZ_JAGFBV010000004.1"/>
</dbReference>
<feature type="domain" description="PpiC" evidence="2">
    <location>
        <begin position="88"/>
        <end position="184"/>
    </location>
</feature>
<gene>
    <name evidence="3" type="ORF">J3495_03540</name>
</gene>
<dbReference type="SUPFAM" id="SSF54534">
    <property type="entry name" value="FKBP-like"/>
    <property type="match status" value="1"/>
</dbReference>
<accession>A0A940X826</accession>
<dbReference type="Gene3D" id="3.10.50.40">
    <property type="match status" value="1"/>
</dbReference>
<keyword evidence="1 3" id="KW-0413">Isomerase</keyword>
<name>A0A940X826_9FLAO</name>
<dbReference type="InterPro" id="IPR000297">
    <property type="entry name" value="PPIase_PpiC"/>
</dbReference>
<keyword evidence="1" id="KW-0697">Rotamase</keyword>
<proteinExistence type="predicted"/>
<evidence type="ECO:0000313" key="4">
    <source>
        <dbReference type="Proteomes" id="UP000675047"/>
    </source>
</evidence>
<comment type="caution">
    <text evidence="3">The sequence shown here is derived from an EMBL/GenBank/DDBJ whole genome shotgun (WGS) entry which is preliminary data.</text>
</comment>